<name>A0ABY3FZL1_9BACI</name>
<keyword evidence="2" id="KW-1185">Reference proteome</keyword>
<dbReference type="RefSeq" id="WP_050821102.1">
    <property type="nucleotide sequence ID" value="NZ_CP120601.2"/>
</dbReference>
<protein>
    <submittedName>
        <fullName evidence="1">Uncharacterized protein</fullName>
    </submittedName>
</protein>
<reference evidence="1 2" key="1">
    <citation type="submission" date="2019-06" db="EMBL/GenBank/DDBJ databases">
        <title>Genome sequence analysis of &gt;100 Bacillus licheniformis strains suggests intrinsic resistance to this species.</title>
        <authorList>
            <person name="Wels M."/>
            <person name="Siezen R.J."/>
            <person name="Johansen E."/>
            <person name="Stuer-Lauridsen B."/>
            <person name="Bjerre K."/>
            <person name="Nielsen B.K.K."/>
        </authorList>
    </citation>
    <scope>NUCLEOTIDE SEQUENCE [LARGE SCALE GENOMIC DNA]</scope>
    <source>
        <strain evidence="1 2">BAC-15381</strain>
    </source>
</reference>
<dbReference type="EMBL" id="NILF01000019">
    <property type="protein sequence ID" value="TWL42680.1"/>
    <property type="molecule type" value="Genomic_DNA"/>
</dbReference>
<comment type="caution">
    <text evidence="1">The sequence shown here is derived from an EMBL/GenBank/DDBJ whole genome shotgun (WGS) entry which is preliminary data.</text>
</comment>
<organism evidence="1 2">
    <name type="scientific">Bacillus paralicheniformis</name>
    <dbReference type="NCBI Taxonomy" id="1648923"/>
    <lineage>
        <taxon>Bacteria</taxon>
        <taxon>Bacillati</taxon>
        <taxon>Bacillota</taxon>
        <taxon>Bacilli</taxon>
        <taxon>Bacillales</taxon>
        <taxon>Bacillaceae</taxon>
        <taxon>Bacillus</taxon>
    </lineage>
</organism>
<evidence type="ECO:0000313" key="2">
    <source>
        <dbReference type="Proteomes" id="UP000429980"/>
    </source>
</evidence>
<evidence type="ECO:0000313" key="1">
    <source>
        <dbReference type="EMBL" id="TWL42680.1"/>
    </source>
</evidence>
<accession>A0ABY3FZL1</accession>
<proteinExistence type="predicted"/>
<dbReference type="Proteomes" id="UP000429980">
    <property type="component" value="Unassembled WGS sequence"/>
</dbReference>
<sequence>MKYGIEIIENTEESRMEVQNHSYRCSDHMVSKEEAKELCDALLSGKKAIAIYDGEHTNVIFIGEDSE</sequence>
<gene>
    <name evidence="1" type="ORF">CHCC15381_1856</name>
</gene>